<protein>
    <recommendedName>
        <fullName evidence="10">M18 family aminopeptidase</fullName>
        <ecNumber evidence="10">3.4.11.-</ecNumber>
    </recommendedName>
</protein>
<keyword evidence="5 9" id="KW-0479">Metal-binding</keyword>
<keyword evidence="6 9" id="KW-0378">Hydrolase</keyword>
<dbReference type="GO" id="GO:0008237">
    <property type="term" value="F:metallopeptidase activity"/>
    <property type="evidence" value="ECO:0007669"/>
    <property type="project" value="UniProtKB-KW"/>
</dbReference>
<dbReference type="PANTHER" id="PTHR28570:SF2">
    <property type="entry name" value="M18 FAMILY AMINOPEPTIDASE 1-RELATED"/>
    <property type="match status" value="1"/>
</dbReference>
<dbReference type="SUPFAM" id="SSF101821">
    <property type="entry name" value="Aminopeptidase/glucanase lid domain"/>
    <property type="match status" value="1"/>
</dbReference>
<dbReference type="Gene3D" id="2.30.250.10">
    <property type="entry name" value="Aminopeptidase i, Domain 2"/>
    <property type="match status" value="1"/>
</dbReference>
<evidence type="ECO:0000256" key="9">
    <source>
        <dbReference type="RuleBase" id="RU004386"/>
    </source>
</evidence>
<sequence length="461" mass="50797">MNAKELKEELEYKNRSAFESISEDELERSFAYAESYKLFLDNCKTEREAVKYSVAMAKRRGYTEYRLGDDIAVGGKYYYNNRGKQLVVFRVGEEPLENGAYIMAAHIDSPRLDLKQNPLYEDSGLGLFKTHYYGGIKKYQWTAVPLALHGIVMKSDGTSVDICIGEDEDEPIFYVSDLLPHLAKDQMSKSLAEGITGEGLNIIVGSEPYREEETDGAIKLNLLRILNEKYGMCEEDFLSAELTAVPAMHARDIGLDRSLIAGYGHDDRVCAYSELTALLDSNDTAKTVFAVLADKEETGSDGVSGMQSELFADILAEVCEARGANYRVVKANSKCLSADVNAAYDPNFPEVLEKKNACYANCGVVLSKFTGARGKSGTSDATSEFTAYVRSFLNRNGVVWQMAELGKVDQGGGGTVAKFIANMNIDTIDVGVPVISMHAPYEAISKLDLYMTYKAFCAFIG</sequence>
<organism evidence="11 12">
    <name type="scientific">Candidatus Colimorpha enterica</name>
    <dbReference type="NCBI Taxonomy" id="3083063"/>
    <lineage>
        <taxon>Bacteria</taxon>
        <taxon>Pseudomonadati</taxon>
        <taxon>Bacteroidota</taxon>
        <taxon>Bacteroidia</taxon>
        <taxon>Bacteroidales</taxon>
        <taxon>Candidatus Colimorpha</taxon>
    </lineage>
</organism>
<evidence type="ECO:0000256" key="4">
    <source>
        <dbReference type="ARBA" id="ARBA00022670"/>
    </source>
</evidence>
<dbReference type="GO" id="GO:0004177">
    <property type="term" value="F:aminopeptidase activity"/>
    <property type="evidence" value="ECO:0007669"/>
    <property type="project" value="UniProtKB-KW"/>
</dbReference>
<evidence type="ECO:0000256" key="3">
    <source>
        <dbReference type="ARBA" id="ARBA00022438"/>
    </source>
</evidence>
<accession>A0AAE3FGT4</accession>
<keyword evidence="3 9" id="KW-0031">Aminopeptidase</keyword>
<dbReference type="Pfam" id="PF02127">
    <property type="entry name" value="Peptidase_M18"/>
    <property type="match status" value="1"/>
</dbReference>
<comment type="cofactor">
    <cofactor evidence="1 10">
        <name>Zn(2+)</name>
        <dbReference type="ChEBI" id="CHEBI:29105"/>
    </cofactor>
</comment>
<dbReference type="SUPFAM" id="SSF53187">
    <property type="entry name" value="Zn-dependent exopeptidases"/>
    <property type="match status" value="1"/>
</dbReference>
<evidence type="ECO:0000256" key="6">
    <source>
        <dbReference type="ARBA" id="ARBA00022801"/>
    </source>
</evidence>
<evidence type="ECO:0000256" key="8">
    <source>
        <dbReference type="ARBA" id="ARBA00023049"/>
    </source>
</evidence>
<evidence type="ECO:0000256" key="5">
    <source>
        <dbReference type="ARBA" id="ARBA00022723"/>
    </source>
</evidence>
<evidence type="ECO:0000313" key="12">
    <source>
        <dbReference type="Proteomes" id="UP001139365"/>
    </source>
</evidence>
<dbReference type="GO" id="GO:0006508">
    <property type="term" value="P:proteolysis"/>
    <property type="evidence" value="ECO:0007669"/>
    <property type="project" value="UniProtKB-KW"/>
</dbReference>
<evidence type="ECO:0000256" key="7">
    <source>
        <dbReference type="ARBA" id="ARBA00022833"/>
    </source>
</evidence>
<evidence type="ECO:0000256" key="2">
    <source>
        <dbReference type="ARBA" id="ARBA00008290"/>
    </source>
</evidence>
<keyword evidence="8 9" id="KW-0482">Metalloprotease</keyword>
<dbReference type="AlphaFoldDB" id="A0AAE3FGT4"/>
<dbReference type="PANTHER" id="PTHR28570">
    <property type="entry name" value="ASPARTYL AMINOPEPTIDASE"/>
    <property type="match status" value="1"/>
</dbReference>
<comment type="caution">
    <text evidence="11">The sequence shown here is derived from an EMBL/GenBank/DDBJ whole genome shotgun (WGS) entry which is preliminary data.</text>
</comment>
<dbReference type="InterPro" id="IPR001948">
    <property type="entry name" value="Peptidase_M18"/>
</dbReference>
<comment type="similarity">
    <text evidence="2 9">Belongs to the peptidase M18 family.</text>
</comment>
<dbReference type="EMBL" id="JALEMU010000047">
    <property type="protein sequence ID" value="MCI5755210.1"/>
    <property type="molecule type" value="Genomic_DNA"/>
</dbReference>
<evidence type="ECO:0000256" key="10">
    <source>
        <dbReference type="RuleBase" id="RU004387"/>
    </source>
</evidence>
<dbReference type="InterPro" id="IPR023358">
    <property type="entry name" value="Peptidase_M18_dom2"/>
</dbReference>
<evidence type="ECO:0000313" key="11">
    <source>
        <dbReference type="EMBL" id="MCI5755210.1"/>
    </source>
</evidence>
<dbReference type="Proteomes" id="UP001139365">
    <property type="component" value="Unassembled WGS sequence"/>
</dbReference>
<dbReference type="PRINTS" id="PR00932">
    <property type="entry name" value="AMINO1PTASE"/>
</dbReference>
<proteinExistence type="inferred from homology"/>
<dbReference type="GO" id="GO:0008270">
    <property type="term" value="F:zinc ion binding"/>
    <property type="evidence" value="ECO:0007669"/>
    <property type="project" value="InterPro"/>
</dbReference>
<gene>
    <name evidence="11" type="ORF">MR241_02815</name>
</gene>
<reference evidence="11 12" key="1">
    <citation type="submission" date="2022-03" db="EMBL/GenBank/DDBJ databases">
        <title>Metagenome-assembled genomes from swine fecal metagenomes.</title>
        <authorList>
            <person name="Holman D.B."/>
            <person name="Kommadath A."/>
        </authorList>
    </citation>
    <scope>NUCLEOTIDE SEQUENCE [LARGE SCALE GENOMIC DNA]</scope>
    <source>
        <strain evidence="11">SUG147</strain>
    </source>
</reference>
<dbReference type="GO" id="GO:0005737">
    <property type="term" value="C:cytoplasm"/>
    <property type="evidence" value="ECO:0007669"/>
    <property type="project" value="UniProtKB-ARBA"/>
</dbReference>
<keyword evidence="7 9" id="KW-0862">Zinc</keyword>
<dbReference type="EC" id="3.4.11.-" evidence="10"/>
<name>A0AAE3FGT4_9BACT</name>
<dbReference type="NCBIfam" id="NF002600">
    <property type="entry name" value="PRK02256.1"/>
    <property type="match status" value="1"/>
</dbReference>
<keyword evidence="4 9" id="KW-0645">Protease</keyword>
<evidence type="ECO:0000256" key="1">
    <source>
        <dbReference type="ARBA" id="ARBA00001947"/>
    </source>
</evidence>
<dbReference type="Gene3D" id="3.40.630.10">
    <property type="entry name" value="Zn peptidases"/>
    <property type="match status" value="1"/>
</dbReference>